<evidence type="ECO:0000313" key="1">
    <source>
        <dbReference type="EMBL" id="GAF91970.1"/>
    </source>
</evidence>
<protein>
    <submittedName>
        <fullName evidence="1">Uncharacterized protein</fullName>
    </submittedName>
</protein>
<sequence length="196" mass="22061">MGRKTEGPTTRESTGDKQLSLPARLVLEQGISFQQLEPADSPEGLELGSDGLYDKVRPYFQGTIFIPEYQLVVAYTDLSTLWLADIMCEDFNKVDIYVIDEDGHKSYFVEIDPYSESPRRILKFINEPTLSSRVCQGFNMDSHVLRASWSPAGHSEILMEIPLDAIEGICGKPLEAKAGMNLLRDTGYNPHQVNFR</sequence>
<feature type="non-terminal residue" evidence="1">
    <location>
        <position position="196"/>
    </location>
</feature>
<name>X0UU71_9ZZZZ</name>
<gene>
    <name evidence="1" type="ORF">S01H1_27716</name>
</gene>
<organism evidence="1">
    <name type="scientific">marine sediment metagenome</name>
    <dbReference type="NCBI Taxonomy" id="412755"/>
    <lineage>
        <taxon>unclassified sequences</taxon>
        <taxon>metagenomes</taxon>
        <taxon>ecological metagenomes</taxon>
    </lineage>
</organism>
<reference evidence="1" key="1">
    <citation type="journal article" date="2014" name="Front. Microbiol.">
        <title>High frequency of phylogenetically diverse reductive dehalogenase-homologous genes in deep subseafloor sedimentary metagenomes.</title>
        <authorList>
            <person name="Kawai M."/>
            <person name="Futagami T."/>
            <person name="Toyoda A."/>
            <person name="Takaki Y."/>
            <person name="Nishi S."/>
            <person name="Hori S."/>
            <person name="Arai W."/>
            <person name="Tsubouchi T."/>
            <person name="Morono Y."/>
            <person name="Uchiyama I."/>
            <person name="Ito T."/>
            <person name="Fujiyama A."/>
            <person name="Inagaki F."/>
            <person name="Takami H."/>
        </authorList>
    </citation>
    <scope>NUCLEOTIDE SEQUENCE</scope>
    <source>
        <strain evidence="1">Expedition CK06-06</strain>
    </source>
</reference>
<dbReference type="EMBL" id="BARS01016898">
    <property type="protein sequence ID" value="GAF91970.1"/>
    <property type="molecule type" value="Genomic_DNA"/>
</dbReference>
<comment type="caution">
    <text evidence="1">The sequence shown here is derived from an EMBL/GenBank/DDBJ whole genome shotgun (WGS) entry which is preliminary data.</text>
</comment>
<accession>X0UU71</accession>
<dbReference type="AlphaFoldDB" id="X0UU71"/>
<proteinExistence type="predicted"/>